<feature type="transmembrane region" description="Helical" evidence="1">
    <location>
        <begin position="41"/>
        <end position="62"/>
    </location>
</feature>
<keyword evidence="1" id="KW-0812">Transmembrane</keyword>
<accession>A0A8A2VFE5</accession>
<keyword evidence="1" id="KW-0472">Membrane</keyword>
<dbReference type="Proteomes" id="UP000663203">
    <property type="component" value="Chromosome"/>
</dbReference>
<proteinExistence type="predicted"/>
<dbReference type="EMBL" id="CP071462">
    <property type="protein sequence ID" value="QSW99055.1"/>
    <property type="molecule type" value="Genomic_DNA"/>
</dbReference>
<dbReference type="KEGG" id="hakz:J0X25_17005"/>
<organism evidence="2 3">
    <name type="scientific">Haloterrigena alkaliphila</name>
    <dbReference type="NCBI Taxonomy" id="2816475"/>
    <lineage>
        <taxon>Archaea</taxon>
        <taxon>Methanobacteriati</taxon>
        <taxon>Methanobacteriota</taxon>
        <taxon>Stenosarchaea group</taxon>
        <taxon>Halobacteria</taxon>
        <taxon>Halobacteriales</taxon>
        <taxon>Natrialbaceae</taxon>
        <taxon>Haloterrigena</taxon>
    </lineage>
</organism>
<keyword evidence="3" id="KW-1185">Reference proteome</keyword>
<dbReference type="AlphaFoldDB" id="A0A8A2VFE5"/>
<reference evidence="2 3" key="1">
    <citation type="submission" date="2021-03" db="EMBL/GenBank/DDBJ databases">
        <title>Haloterrigena longa sp. nov. and Haloterrigena limicola sp. nov., extremely halophilic archaea isolated from a salt lake.</title>
        <authorList>
            <person name="Henglin C."/>
        </authorList>
    </citation>
    <scope>NUCLEOTIDE SEQUENCE [LARGE SCALE GENOMIC DNA]</scope>
    <source>
        <strain evidence="2 3">KZCA68</strain>
    </source>
</reference>
<evidence type="ECO:0000256" key="1">
    <source>
        <dbReference type="SAM" id="Phobius"/>
    </source>
</evidence>
<keyword evidence="1" id="KW-1133">Transmembrane helix</keyword>
<sequence length="78" mass="8982">MTRVPSVRRPTSFFDVFMVTAGSIALVALVLAIWHGSFARIEMGVFTLLLFVWVAWAVNRILRESVREEERTRGDSRR</sequence>
<protein>
    <submittedName>
        <fullName evidence="2">Uncharacterized protein</fullName>
    </submittedName>
</protein>
<gene>
    <name evidence="2" type="ORF">J0X25_17005</name>
</gene>
<name>A0A8A2VFE5_9EURY</name>
<evidence type="ECO:0000313" key="2">
    <source>
        <dbReference type="EMBL" id="QSW99055.1"/>
    </source>
</evidence>
<feature type="transmembrane region" description="Helical" evidence="1">
    <location>
        <begin position="12"/>
        <end position="35"/>
    </location>
</feature>
<dbReference type="GeneID" id="63189040"/>
<evidence type="ECO:0000313" key="3">
    <source>
        <dbReference type="Proteomes" id="UP000663203"/>
    </source>
</evidence>
<dbReference type="RefSeq" id="WP_207288663.1">
    <property type="nucleotide sequence ID" value="NZ_CP071462.1"/>
</dbReference>